<dbReference type="GO" id="GO:0005634">
    <property type="term" value="C:nucleus"/>
    <property type="evidence" value="ECO:0007669"/>
    <property type="project" value="UniProtKB-SubCell"/>
</dbReference>
<feature type="compositionally biased region" description="Polar residues" evidence="8">
    <location>
        <begin position="207"/>
        <end position="226"/>
    </location>
</feature>
<evidence type="ECO:0000256" key="3">
    <source>
        <dbReference type="ARBA" id="ARBA00022664"/>
    </source>
</evidence>
<keyword evidence="2" id="KW-0217">Developmental protein</keyword>
<keyword evidence="7" id="KW-0539">Nucleus</keyword>
<feature type="compositionally biased region" description="Polar residues" evidence="8">
    <location>
        <begin position="299"/>
        <end position="308"/>
    </location>
</feature>
<dbReference type="PROSITE" id="PS51391">
    <property type="entry name" value="CID"/>
    <property type="match status" value="1"/>
</dbReference>
<organism evidence="11 12">
    <name type="scientific">Striga hermonthica</name>
    <name type="common">Purple witchweed</name>
    <name type="synonym">Buchnera hermonthica</name>
    <dbReference type="NCBI Taxonomy" id="68872"/>
    <lineage>
        <taxon>Eukaryota</taxon>
        <taxon>Viridiplantae</taxon>
        <taxon>Streptophyta</taxon>
        <taxon>Embryophyta</taxon>
        <taxon>Tracheophyta</taxon>
        <taxon>Spermatophyta</taxon>
        <taxon>Magnoliopsida</taxon>
        <taxon>eudicotyledons</taxon>
        <taxon>Gunneridae</taxon>
        <taxon>Pentapetalae</taxon>
        <taxon>asterids</taxon>
        <taxon>lamiids</taxon>
        <taxon>Lamiales</taxon>
        <taxon>Orobanchaceae</taxon>
        <taxon>Buchnereae</taxon>
        <taxon>Striga</taxon>
    </lineage>
</organism>
<keyword evidence="12" id="KW-1185">Reference proteome</keyword>
<evidence type="ECO:0000256" key="5">
    <source>
        <dbReference type="ARBA" id="ARBA00023089"/>
    </source>
</evidence>
<keyword evidence="5" id="KW-0287">Flowering</keyword>
<name>A0A9N7R1N3_STRHE</name>
<evidence type="ECO:0000256" key="2">
    <source>
        <dbReference type="ARBA" id="ARBA00022473"/>
    </source>
</evidence>
<feature type="region of interest" description="Disordered" evidence="8">
    <location>
        <begin position="789"/>
        <end position="832"/>
    </location>
</feature>
<comment type="subcellular location">
    <subcellularLocation>
        <location evidence="1">Nucleus</location>
    </subcellularLocation>
</comment>
<evidence type="ECO:0000256" key="1">
    <source>
        <dbReference type="ARBA" id="ARBA00004123"/>
    </source>
</evidence>
<dbReference type="PANTHER" id="PTHR12550:SF70">
    <property type="entry name" value="JIL-1 ANCHORING AND STABILIZING PROTEIN, ISOFORM A"/>
    <property type="match status" value="1"/>
</dbReference>
<dbReference type="Pfam" id="PF00855">
    <property type="entry name" value="PWWP"/>
    <property type="match status" value="1"/>
</dbReference>
<dbReference type="InterPro" id="IPR000313">
    <property type="entry name" value="PWWP_dom"/>
</dbReference>
<dbReference type="PANTHER" id="PTHR12550">
    <property type="entry name" value="HEPATOMA-DERIVED GROWTH FACTOR-RELATED"/>
    <property type="match status" value="1"/>
</dbReference>
<evidence type="ECO:0000256" key="8">
    <source>
        <dbReference type="SAM" id="MobiDB-lite"/>
    </source>
</evidence>
<comment type="caution">
    <text evidence="11">The sequence shown here is derived from an EMBL/GenBank/DDBJ whole genome shotgun (WGS) entry which is preliminary data.</text>
</comment>
<dbReference type="SMART" id="SM00293">
    <property type="entry name" value="PWWP"/>
    <property type="match status" value="1"/>
</dbReference>
<feature type="compositionally biased region" description="Polar residues" evidence="8">
    <location>
        <begin position="682"/>
        <end position="693"/>
    </location>
</feature>
<feature type="domain" description="PWWP" evidence="9">
    <location>
        <begin position="20"/>
        <end position="77"/>
    </location>
</feature>
<dbReference type="InterPro" id="IPR006569">
    <property type="entry name" value="CID_dom"/>
</dbReference>
<feature type="compositionally biased region" description="Basic and acidic residues" evidence="8">
    <location>
        <begin position="530"/>
        <end position="543"/>
    </location>
</feature>
<feature type="region of interest" description="Disordered" evidence="8">
    <location>
        <begin position="1082"/>
        <end position="1221"/>
    </location>
</feature>
<feature type="region of interest" description="Disordered" evidence="8">
    <location>
        <begin position="1372"/>
        <end position="1404"/>
    </location>
</feature>
<evidence type="ECO:0000256" key="6">
    <source>
        <dbReference type="ARBA" id="ARBA00023163"/>
    </source>
</evidence>
<dbReference type="Proteomes" id="UP001153555">
    <property type="component" value="Unassembled WGS sequence"/>
</dbReference>
<dbReference type="FunFam" id="1.25.40.90:FF:000037">
    <property type="entry name" value="Enhancer of ag-4 2"/>
    <property type="match status" value="1"/>
</dbReference>
<evidence type="ECO:0000313" key="12">
    <source>
        <dbReference type="Proteomes" id="UP001153555"/>
    </source>
</evidence>
<evidence type="ECO:0000313" key="11">
    <source>
        <dbReference type="EMBL" id="CAA0806690.1"/>
    </source>
</evidence>
<evidence type="ECO:0000256" key="4">
    <source>
        <dbReference type="ARBA" id="ARBA00023015"/>
    </source>
</evidence>
<dbReference type="Gene3D" id="2.30.30.140">
    <property type="match status" value="1"/>
</dbReference>
<feature type="compositionally biased region" description="Pro residues" evidence="8">
    <location>
        <begin position="1117"/>
        <end position="1167"/>
    </location>
</feature>
<dbReference type="CDD" id="cd20147">
    <property type="entry name" value="PWWP_HULK"/>
    <property type="match status" value="1"/>
</dbReference>
<dbReference type="SMART" id="SM00582">
    <property type="entry name" value="RPR"/>
    <property type="match status" value="1"/>
</dbReference>
<evidence type="ECO:0000259" key="9">
    <source>
        <dbReference type="PROSITE" id="PS50812"/>
    </source>
</evidence>
<feature type="region of interest" description="Disordered" evidence="8">
    <location>
        <begin position="561"/>
        <end position="693"/>
    </location>
</feature>
<feature type="compositionally biased region" description="Polar residues" evidence="8">
    <location>
        <begin position="519"/>
        <end position="529"/>
    </location>
</feature>
<keyword evidence="4" id="KW-0805">Transcription regulation</keyword>
<keyword evidence="6" id="KW-0804">Transcription</keyword>
<evidence type="ECO:0000256" key="7">
    <source>
        <dbReference type="ARBA" id="ARBA00023242"/>
    </source>
</evidence>
<feature type="compositionally biased region" description="Pro residues" evidence="8">
    <location>
        <begin position="1174"/>
        <end position="1203"/>
    </location>
</feature>
<protein>
    <submittedName>
        <fullName evidence="11">ENHANCER OF AG-4 protein 2</fullName>
    </submittedName>
</protein>
<feature type="compositionally biased region" description="Basic and acidic residues" evidence="8">
    <location>
        <begin position="229"/>
        <end position="240"/>
    </location>
</feature>
<evidence type="ECO:0000259" key="10">
    <source>
        <dbReference type="PROSITE" id="PS51391"/>
    </source>
</evidence>
<feature type="domain" description="CID" evidence="10">
    <location>
        <begin position="833"/>
        <end position="974"/>
    </location>
</feature>
<feature type="region of interest" description="Disordered" evidence="8">
    <location>
        <begin position="1027"/>
        <end position="1066"/>
    </location>
</feature>
<feature type="compositionally biased region" description="Polar residues" evidence="8">
    <location>
        <begin position="819"/>
        <end position="830"/>
    </location>
</feature>
<proteinExistence type="predicted"/>
<feature type="compositionally biased region" description="Polar residues" evidence="8">
    <location>
        <begin position="455"/>
        <end position="487"/>
    </location>
</feature>
<feature type="compositionally biased region" description="Polar residues" evidence="8">
    <location>
        <begin position="661"/>
        <end position="674"/>
    </location>
</feature>
<feature type="compositionally biased region" description="Basic and acidic residues" evidence="8">
    <location>
        <begin position="248"/>
        <end position="257"/>
    </location>
</feature>
<dbReference type="SUPFAM" id="SSF63748">
    <property type="entry name" value="Tudor/PWWP/MBT"/>
    <property type="match status" value="1"/>
</dbReference>
<dbReference type="PROSITE" id="PS50812">
    <property type="entry name" value="PWWP"/>
    <property type="match status" value="1"/>
</dbReference>
<feature type="compositionally biased region" description="Basic and acidic residues" evidence="8">
    <location>
        <begin position="174"/>
        <end position="193"/>
    </location>
</feature>
<feature type="region of interest" description="Disordered" evidence="8">
    <location>
        <begin position="115"/>
        <end position="139"/>
    </location>
</feature>
<feature type="compositionally biased region" description="Polar residues" evidence="8">
    <location>
        <begin position="274"/>
        <end position="283"/>
    </location>
</feature>
<sequence>MAPGRKRGAKGLKTKTELSLGDLVLAKVKGFPAWPAKISRPEDWKHAPDPKKFFVHFFGTNEIAFVAPADIQAFTSEIKNKLSARCQGKTAGNFVQAVKEISEEFDVLQRNKLSGRREDNNAENIASEAHSADPVEDDALEVSADDEIDREEPKCKLEINGLSDQGSGIGRAQRKGEMDFQDVKPCSSHDIDRSPPPYISPGKKSKLSANPSNLLKNSVLGSTPSRHASLKEEASHKVKAEGGCSDGGRSEFADSRKSKLSKGPKRKQEELLRNSGSIKSPENTGDGMQIKYASGGNMKVSSADNSRLGSDLGGSTKVKKLKEKKHPMAVDGRLDSSEEHYEVNPSKKMKLQRDHGKLTSRTVEAPSPAQISKSADTVDGAQMLRAKTSRKADLISPVDQYTKLDKPKYKQLASGGKVENHQPPRVDTINNLPNQSAAEDDPCLAKRDSVAEGMMSTSALVSENLNGDSASNKNGSGNPNKVRSSGMQLPKKRRAVRICDDDDDELPKTPVHGGVPQGQKISANPLISESKNKTVKRDEGYAKDRPVLRNSGIIDDALKKRALSSRLPNKTSSPVAEKGIENRTREASAEYLSPNQRKVETGKMSSVEAKSALDSSQSVSVVKPLVEPHKKHLSKTPVVNSQKKVPSGASRGIATAADGSSIKQPTIERNNPTSPGEKKSTPPLSGSQINDSLFSVGDLDGNVSALSERLNVGSDSKTSFSVNSKISDSVTSMKHLIAAAQARKKQANSQSSYLNHHQLVFPDSDMSPSPNPGTLLVESNKALHLDVERLQPNPPSDVRQFSSVNENEKDELQERRVSSGRQATGSSLSGDTEAAVARDAFEGMIETLSRTKESIGRATRLAIDCAKYGIANEVVELLIHKLESESSFHRRVDLFFLVDSITQCSHSQKGIAGASYLPIIQAALPRLIRAAAPSGTGAHENRRQCHKVLRLWFERKIFPESALRRHMDDIGAMNGETSTGISQRRPSRAERAFDDPIRDIEGMLVDEYGSNATFQLSGLLPSHLFDEEEENEENIQTGHKEVPDTSPSERTLGDPENSNVTPSDRRHCILEDVDGELEMEDVSAQPKDEVPFSRNSKSSDGLFPSVSIASEFLPSPEGSPPLPPGSPPATPPLPTSPPPPPPPPPSSPSPSPPPPPPSPPSPPPLPPSDQYQFPPLPPMGPPPPPVGPPPFISNQSLPPPPALMPQHLPSTISSSQPLTYHPPPLMHDIGGTPSVNQHVHVVSNTHGSRIDAPVRGEVFSQHPSFFPPSAVSNVREHVGYNSSQPVEYGKSDGGYLNTQVPQQRQPFQPGAVPFAQRPHHEPLSQQAPSHFIYPNTGPQQNLYPLYPAPNFSDGVRRNATDDRWRLQVNEFNPDGSRRGWTTGGRPCSDQPYSHEGYFGPPLERPPTNVVNLQSSAANSLSAAPSAVHGVQIMHSRPDVSAGNWRPA</sequence>
<feature type="compositionally biased region" description="Basic and acidic residues" evidence="8">
    <location>
        <begin position="806"/>
        <end position="817"/>
    </location>
</feature>
<feature type="region of interest" description="Disordered" evidence="8">
    <location>
        <begin position="406"/>
        <end position="543"/>
    </location>
</feature>
<dbReference type="Pfam" id="PF04818">
    <property type="entry name" value="CID"/>
    <property type="match status" value="1"/>
</dbReference>
<dbReference type="PRINTS" id="PR01217">
    <property type="entry name" value="PRICHEXTENSN"/>
</dbReference>
<dbReference type="GO" id="GO:0009908">
    <property type="term" value="P:flower development"/>
    <property type="evidence" value="ECO:0007669"/>
    <property type="project" value="UniProtKB-KW"/>
</dbReference>
<dbReference type="GO" id="GO:0006397">
    <property type="term" value="P:mRNA processing"/>
    <property type="evidence" value="ECO:0007669"/>
    <property type="project" value="UniProtKB-KW"/>
</dbReference>
<keyword evidence="3" id="KW-0507">mRNA processing</keyword>
<gene>
    <name evidence="11" type="ORF">SHERM_09574</name>
</gene>
<dbReference type="EMBL" id="CACSLK010000984">
    <property type="protein sequence ID" value="CAA0806690.1"/>
    <property type="molecule type" value="Genomic_DNA"/>
</dbReference>
<feature type="compositionally biased region" description="Basic and acidic residues" evidence="8">
    <location>
        <begin position="326"/>
        <end position="342"/>
    </location>
</feature>
<accession>A0A9N7R1N3</accession>
<dbReference type="Gene3D" id="1.25.40.90">
    <property type="match status" value="1"/>
</dbReference>
<feature type="compositionally biased region" description="Polar residues" evidence="8">
    <location>
        <begin position="428"/>
        <end position="437"/>
    </location>
</feature>
<dbReference type="InterPro" id="IPR008942">
    <property type="entry name" value="ENTH_VHS"/>
</dbReference>
<dbReference type="OrthoDB" id="62853at2759"/>
<feature type="region of interest" description="Disordered" evidence="8">
    <location>
        <begin position="158"/>
        <end position="378"/>
    </location>
</feature>
<reference evidence="11" key="1">
    <citation type="submission" date="2019-12" db="EMBL/GenBank/DDBJ databases">
        <authorList>
            <person name="Scholes J."/>
        </authorList>
    </citation>
    <scope>NUCLEOTIDE SEQUENCE</scope>
</reference>
<feature type="compositionally biased region" description="Basic and acidic residues" evidence="8">
    <location>
        <begin position="578"/>
        <end position="588"/>
    </location>
</feature>